<dbReference type="InterPro" id="IPR050767">
    <property type="entry name" value="Sel1_AlgK"/>
</dbReference>
<proteinExistence type="predicted"/>
<accession>A0A381XQ39</accession>
<organism evidence="1">
    <name type="scientific">marine metagenome</name>
    <dbReference type="NCBI Taxonomy" id="408172"/>
    <lineage>
        <taxon>unclassified sequences</taxon>
        <taxon>metagenomes</taxon>
        <taxon>ecological metagenomes</taxon>
    </lineage>
</organism>
<feature type="non-terminal residue" evidence="1">
    <location>
        <position position="1"/>
    </location>
</feature>
<name>A0A381XQ39_9ZZZZ</name>
<dbReference type="Gene3D" id="1.25.40.10">
    <property type="entry name" value="Tetratricopeptide repeat domain"/>
    <property type="match status" value="1"/>
</dbReference>
<dbReference type="AlphaFoldDB" id="A0A381XQ39"/>
<evidence type="ECO:0000313" key="1">
    <source>
        <dbReference type="EMBL" id="SVA66521.1"/>
    </source>
</evidence>
<dbReference type="PANTHER" id="PTHR11102">
    <property type="entry name" value="SEL-1-LIKE PROTEIN"/>
    <property type="match status" value="1"/>
</dbReference>
<dbReference type="InterPro" id="IPR011990">
    <property type="entry name" value="TPR-like_helical_dom_sf"/>
</dbReference>
<dbReference type="EMBL" id="UINC01015875">
    <property type="protein sequence ID" value="SVA66521.1"/>
    <property type="molecule type" value="Genomic_DNA"/>
</dbReference>
<reference evidence="1" key="1">
    <citation type="submission" date="2018-05" db="EMBL/GenBank/DDBJ databases">
        <authorList>
            <person name="Lanie J.A."/>
            <person name="Ng W.-L."/>
            <person name="Kazmierczak K.M."/>
            <person name="Andrzejewski T.M."/>
            <person name="Davidsen T.M."/>
            <person name="Wayne K.J."/>
            <person name="Tettelin H."/>
            <person name="Glass J.I."/>
            <person name="Rusch D."/>
            <person name="Podicherti R."/>
            <person name="Tsui H.-C.T."/>
            <person name="Winkler M.E."/>
        </authorList>
    </citation>
    <scope>NUCLEOTIDE SEQUENCE</scope>
</reference>
<gene>
    <name evidence="1" type="ORF">METZ01_LOCUS119375</name>
</gene>
<protein>
    <submittedName>
        <fullName evidence="1">Uncharacterized protein</fullName>
    </submittedName>
</protein>
<dbReference type="PANTHER" id="PTHR11102:SF160">
    <property type="entry name" value="ERAD-ASSOCIATED E3 UBIQUITIN-PROTEIN LIGASE COMPONENT HRD3"/>
    <property type="match status" value="1"/>
</dbReference>
<dbReference type="Pfam" id="PF08238">
    <property type="entry name" value="Sel1"/>
    <property type="match status" value="4"/>
</dbReference>
<sequence length="550" mass="63872">EFYAYKTYEFATMAIEEEGLGSERIAKLQISDDLSTCMDYRDYVDGNLNVGIEVENPEQLEVISNKDFNELALNDQAMLYLYGRGVKQDFKEAVRLFSIMAEEGNEYAQANLGLMYSDGKGVKQDYEKALYWFKKAAEQGNAGAIMSLGFLYAKGHGVHKDLDEARRLYRLSAEQGNWMAHRKLGYMYKEGEGVRIDLVYALMWFILAASSGDKVSDSEVYELRDVLDNSQISQANEMAEQCTSSEYFDCSYPKNEINWECPPSEYFKCVYSNNESNWDPLAFVCNYESDEPLTLQIENETLRIGSLDVKHQFKILKRNNSSIEWNDTSYMKVPFNVSHILDLENEELTFSLSLLSPEETKLDCLQVEENEIEDYEKDMRSVMVEEGWTPRLPPLSFYLKMAKDKDHPKVIHQMNLRCESLQIIEAVAVLSSRCDDLDILSKESEIKQCMGDSTFSVWKEMKNDLLYHVNKHESLNNLYKYLSNAQLQRQSSIITKTYNKSFINFLNKKEDENCWGDLTGDLCWEEEKFMCKKLREEKSLQHWFENLTSN</sequence>
<dbReference type="SUPFAM" id="SSF81901">
    <property type="entry name" value="HCP-like"/>
    <property type="match status" value="1"/>
</dbReference>
<dbReference type="SMART" id="SM00671">
    <property type="entry name" value="SEL1"/>
    <property type="match status" value="4"/>
</dbReference>
<dbReference type="InterPro" id="IPR006597">
    <property type="entry name" value="Sel1-like"/>
</dbReference>